<name>A0A1T4JMJ3_TREPO</name>
<evidence type="ECO:0000256" key="1">
    <source>
        <dbReference type="SAM" id="SignalP"/>
    </source>
</evidence>
<proteinExistence type="predicted"/>
<dbReference type="AlphaFoldDB" id="A0A1T4JMJ3"/>
<organism evidence="2 3">
    <name type="scientific">Treponema porcinum</name>
    <dbReference type="NCBI Taxonomy" id="261392"/>
    <lineage>
        <taxon>Bacteria</taxon>
        <taxon>Pseudomonadati</taxon>
        <taxon>Spirochaetota</taxon>
        <taxon>Spirochaetia</taxon>
        <taxon>Spirochaetales</taxon>
        <taxon>Treponemataceae</taxon>
        <taxon>Treponema</taxon>
    </lineage>
</organism>
<dbReference type="EMBL" id="FUWG01000004">
    <property type="protein sequence ID" value="SJZ31392.1"/>
    <property type="molecule type" value="Genomic_DNA"/>
</dbReference>
<reference evidence="2 3" key="1">
    <citation type="submission" date="2017-02" db="EMBL/GenBank/DDBJ databases">
        <authorList>
            <person name="Peterson S.W."/>
        </authorList>
    </citation>
    <scope>NUCLEOTIDE SEQUENCE [LARGE SCALE GENOMIC DNA]</scope>
    <source>
        <strain evidence="2 3">ATCC BAA-908</strain>
    </source>
</reference>
<feature type="chain" id="PRO_5012459276" evidence="1">
    <location>
        <begin position="20"/>
        <end position="183"/>
    </location>
</feature>
<keyword evidence="1" id="KW-0732">Signal</keyword>
<gene>
    <name evidence="2" type="ORF">SAMN02745149_00584</name>
</gene>
<dbReference type="Proteomes" id="UP000190423">
    <property type="component" value="Unassembled WGS sequence"/>
</dbReference>
<keyword evidence="3" id="KW-1185">Reference proteome</keyword>
<protein>
    <submittedName>
        <fullName evidence="2">Uncharacterized protein</fullName>
    </submittedName>
</protein>
<evidence type="ECO:0000313" key="2">
    <source>
        <dbReference type="EMBL" id="SJZ31392.1"/>
    </source>
</evidence>
<evidence type="ECO:0000313" key="3">
    <source>
        <dbReference type="Proteomes" id="UP000190423"/>
    </source>
</evidence>
<dbReference type="RefSeq" id="WP_078932508.1">
    <property type="nucleotide sequence ID" value="NZ_FUWG01000004.1"/>
</dbReference>
<accession>A0A1T4JMJ3</accession>
<sequence length="183" mass="21281">MKKLFFLIILLLCTTFIFSEPITDNGDHLVTFRISELVGKGFKDEICIQNGSSYILKNIQLRIIIDEKDHKLLPIDQVKSGRDENFDGLEDDEMHDELKHFFGEKGKLTKNNTNKISFEFSFGDNNEKVLLKEYHIRDNELYFFVENNPDSKITEELVEDSVKVIVIDGKKYMIIGDQVIEVK</sequence>
<dbReference type="GeneID" id="78315899"/>
<feature type="signal peptide" evidence="1">
    <location>
        <begin position="1"/>
        <end position="19"/>
    </location>
</feature>